<reference evidence="2" key="1">
    <citation type="submission" date="2022-11" db="UniProtKB">
        <authorList>
            <consortium name="WormBaseParasite"/>
        </authorList>
    </citation>
    <scope>IDENTIFICATION</scope>
</reference>
<dbReference type="WBParaSite" id="JU765_v2.g7214.t1">
    <property type="protein sequence ID" value="JU765_v2.g7214.t1"/>
    <property type="gene ID" value="JU765_v2.g7214"/>
</dbReference>
<name>A0AC34RIB8_9BILA</name>
<dbReference type="Proteomes" id="UP000887576">
    <property type="component" value="Unplaced"/>
</dbReference>
<accession>A0AC34RIB8</accession>
<evidence type="ECO:0000313" key="2">
    <source>
        <dbReference type="WBParaSite" id="JU765_v2.g7214.t1"/>
    </source>
</evidence>
<proteinExistence type="predicted"/>
<sequence length="149" mass="17025">MEPYFFVFAIFSIFAINYSNASTDNFAITDKVGQGNFAFAKLFAFNEDGNLYRLTKRSLQEPQNSFAFAINGVRNKFAKHRGNQDRDFAFAFAKRASPFAKRFAVIDDGNDEFPTENQQGFAKRVGDDNTFARFAKREKFAFAQKNNFA</sequence>
<organism evidence="1 2">
    <name type="scientific">Panagrolaimus sp. JU765</name>
    <dbReference type="NCBI Taxonomy" id="591449"/>
    <lineage>
        <taxon>Eukaryota</taxon>
        <taxon>Metazoa</taxon>
        <taxon>Ecdysozoa</taxon>
        <taxon>Nematoda</taxon>
        <taxon>Chromadorea</taxon>
        <taxon>Rhabditida</taxon>
        <taxon>Tylenchina</taxon>
        <taxon>Panagrolaimomorpha</taxon>
        <taxon>Panagrolaimoidea</taxon>
        <taxon>Panagrolaimidae</taxon>
        <taxon>Panagrolaimus</taxon>
    </lineage>
</organism>
<evidence type="ECO:0000313" key="1">
    <source>
        <dbReference type="Proteomes" id="UP000887576"/>
    </source>
</evidence>
<protein>
    <submittedName>
        <fullName evidence="2">Uncharacterized protein</fullName>
    </submittedName>
</protein>